<keyword evidence="1" id="KW-0472">Membrane</keyword>
<keyword evidence="1" id="KW-0812">Transmembrane</keyword>
<keyword evidence="3" id="KW-1185">Reference proteome</keyword>
<dbReference type="AlphaFoldDB" id="A0A7W9B6U0"/>
<gene>
    <name evidence="2" type="ORF">FHR21_002283</name>
</gene>
<comment type="caution">
    <text evidence="2">The sequence shown here is derived from an EMBL/GenBank/DDBJ whole genome shotgun (WGS) entry which is preliminary data.</text>
</comment>
<feature type="transmembrane region" description="Helical" evidence="1">
    <location>
        <begin position="106"/>
        <end position="126"/>
    </location>
</feature>
<accession>A0A7W9B6U0</accession>
<name>A0A7W9B6U0_9SPHN</name>
<evidence type="ECO:0000313" key="3">
    <source>
        <dbReference type="Proteomes" id="UP000537161"/>
    </source>
</evidence>
<protein>
    <submittedName>
        <fullName evidence="2">Putative membrane protein</fullName>
    </submittedName>
</protein>
<proteinExistence type="predicted"/>
<reference evidence="2 3" key="1">
    <citation type="submission" date="2020-08" db="EMBL/GenBank/DDBJ databases">
        <title>Genomic Encyclopedia of Type Strains, Phase IV (KMG-IV): sequencing the most valuable type-strain genomes for metagenomic binning, comparative biology and taxonomic classification.</title>
        <authorList>
            <person name="Goeker M."/>
        </authorList>
    </citation>
    <scope>NUCLEOTIDE SEQUENCE [LARGE SCALE GENOMIC DNA]</scope>
    <source>
        <strain evidence="2 3">DSM 27163</strain>
    </source>
</reference>
<keyword evidence="1" id="KW-1133">Transmembrane helix</keyword>
<evidence type="ECO:0000313" key="2">
    <source>
        <dbReference type="EMBL" id="MBB5706924.1"/>
    </source>
</evidence>
<evidence type="ECO:0000256" key="1">
    <source>
        <dbReference type="SAM" id="Phobius"/>
    </source>
</evidence>
<feature type="transmembrane region" description="Helical" evidence="1">
    <location>
        <begin position="50"/>
        <end position="70"/>
    </location>
</feature>
<feature type="transmembrane region" description="Helical" evidence="1">
    <location>
        <begin position="12"/>
        <end position="30"/>
    </location>
</feature>
<feature type="transmembrane region" description="Helical" evidence="1">
    <location>
        <begin position="77"/>
        <end position="94"/>
    </location>
</feature>
<organism evidence="2 3">
    <name type="scientific">Sphingopyxis panaciterrulae</name>
    <dbReference type="NCBI Taxonomy" id="462372"/>
    <lineage>
        <taxon>Bacteria</taxon>
        <taxon>Pseudomonadati</taxon>
        <taxon>Pseudomonadota</taxon>
        <taxon>Alphaproteobacteria</taxon>
        <taxon>Sphingomonadales</taxon>
        <taxon>Sphingomonadaceae</taxon>
        <taxon>Sphingopyxis</taxon>
    </lineage>
</organism>
<dbReference type="EMBL" id="JACIJH010000006">
    <property type="protein sequence ID" value="MBB5706924.1"/>
    <property type="molecule type" value="Genomic_DNA"/>
</dbReference>
<sequence>MTKPKSILLFDRLFLAAIVLGIAAFAYRWSETSALFASTPEASALGMGPGFLIGTFAVGMAINLIIWYFISRRRSKIAKWIQVVLYVLGLVFFLTSLNNPLSPKGLALAANLVIYALYGAATYMLFRPDTAAWFGNDRVDPDAFR</sequence>
<dbReference type="RefSeq" id="WP_184098277.1">
    <property type="nucleotide sequence ID" value="NZ_JACIJH010000006.1"/>
</dbReference>
<dbReference type="Proteomes" id="UP000537161">
    <property type="component" value="Unassembled WGS sequence"/>
</dbReference>